<feature type="region of interest" description="Disordered" evidence="1">
    <location>
        <begin position="225"/>
        <end position="253"/>
    </location>
</feature>
<dbReference type="Gene3D" id="3.40.50.300">
    <property type="entry name" value="P-loop containing nucleotide triphosphate hydrolases"/>
    <property type="match status" value="1"/>
</dbReference>
<protein>
    <submittedName>
        <fullName evidence="2">Uncharacterized protein</fullName>
    </submittedName>
</protein>
<evidence type="ECO:0000313" key="3">
    <source>
        <dbReference type="Proteomes" id="UP000717585"/>
    </source>
</evidence>
<dbReference type="Proteomes" id="UP000717585">
    <property type="component" value="Unassembled WGS sequence"/>
</dbReference>
<feature type="compositionally biased region" description="Pro residues" evidence="1">
    <location>
        <begin position="288"/>
        <end position="298"/>
    </location>
</feature>
<dbReference type="EMBL" id="JAHDYR010000010">
    <property type="protein sequence ID" value="KAG9395574.1"/>
    <property type="molecule type" value="Genomic_DNA"/>
</dbReference>
<evidence type="ECO:0000313" key="2">
    <source>
        <dbReference type="EMBL" id="KAG9395574.1"/>
    </source>
</evidence>
<gene>
    <name evidence="2" type="ORF">J8273_3156</name>
</gene>
<dbReference type="AlphaFoldDB" id="A0A8J6E0V4"/>
<accession>A0A8J6E0V4</accession>
<comment type="caution">
    <text evidence="2">The sequence shown here is derived from an EMBL/GenBank/DDBJ whole genome shotgun (WGS) entry which is preliminary data.</text>
</comment>
<keyword evidence="3" id="KW-1185">Reference proteome</keyword>
<feature type="region of interest" description="Disordered" evidence="1">
    <location>
        <begin position="267"/>
        <end position="300"/>
    </location>
</feature>
<feature type="compositionally biased region" description="Basic residues" evidence="1">
    <location>
        <begin position="236"/>
        <end position="253"/>
    </location>
</feature>
<proteinExistence type="predicted"/>
<name>A0A8J6E0V4_9EUKA</name>
<organism evidence="2 3">
    <name type="scientific">Carpediemonas membranifera</name>
    <dbReference type="NCBI Taxonomy" id="201153"/>
    <lineage>
        <taxon>Eukaryota</taxon>
        <taxon>Metamonada</taxon>
        <taxon>Carpediemonas-like organisms</taxon>
        <taxon>Carpediemonas</taxon>
    </lineage>
</organism>
<sequence>MTTPRKEVLQYYQNAKLPAKTLNCELWADALPPTRAPGLYPSEPLESIQQYISRFIPRKERKRPARRPAPAPARLLSLNTLSANLLDAETDADTTMDLPDSSQVLEHMRAAEPDPEVLEALQLSDLSMEDFTEDETGSEFECGTDLDASFDAGPRERGLLLCGDEAGARSEVRALSSELGFNVIAADASNERDRASLTKLLGEAVQSLFGAGKKGAMNMFVSPTSSRAASPAVNPPKRKPAAKAKVKGAVKRKAPIKGQTSMAMFMKGAAKQTKPAPAPSRSTKPAALPRPPPPPVPVQPKRNIVVIRDVGLTLPNDRSLLQTVQGLLSDSRVPIIVESGRPVPLIAQSKVTLPRPTMEALKEHGAALWMTLGLSGAMGADAAAMAQAYSRLLSQTQFMLLPTGAVDADETIDLDSTQLIAPDSAGTATLATFMGLPASCSRAFRADFAAYHWDVDPLHLHPSTVGEPQLHSVQGDEGDCDSAVDGMIAQTELYSWTALHAPAYDREAWWAPTVGRSAAMRYFYLAQPSSDDVLETSEDLVVREDLDLHRRLSATKRTTRRVLGVRGRVRDRDIETAAVCSGMTTKEGRGGRGTEMHLPIDARLAQELRELWA</sequence>
<reference evidence="2" key="1">
    <citation type="submission" date="2021-05" db="EMBL/GenBank/DDBJ databases">
        <title>A free-living protist that lacks canonical eukaryotic 1 DNA replication and segregation systems.</title>
        <authorList>
            <person name="Salas-Leiva D.E."/>
            <person name="Tromer E.C."/>
            <person name="Curtis B.A."/>
            <person name="Jerlstrom-Hultqvist J."/>
            <person name="Kolisko M."/>
            <person name="Yi Z."/>
            <person name="Salas-Leiva J.S."/>
            <person name="Gallot-Lavallee L."/>
            <person name="Kops G.J.P.L."/>
            <person name="Archibald J.M."/>
            <person name="Simpson A.G.B."/>
            <person name="Roger A.J."/>
        </authorList>
    </citation>
    <scope>NUCLEOTIDE SEQUENCE</scope>
    <source>
        <strain evidence="2">BICM</strain>
    </source>
</reference>
<dbReference type="InterPro" id="IPR027417">
    <property type="entry name" value="P-loop_NTPase"/>
</dbReference>
<evidence type="ECO:0000256" key="1">
    <source>
        <dbReference type="SAM" id="MobiDB-lite"/>
    </source>
</evidence>